<dbReference type="AlphaFoldDB" id="A0A8B3FC27"/>
<name>A0A8B3FC27_PECPM</name>
<gene>
    <name evidence="2" type="ORF">C5E00_06460</name>
</gene>
<sequence>MILYTAGKQARSRALASDPKQPGHIRGWVTQDMNMIASGRRKTIRNFLRYDLAHRRGYEPAKGCGYNYSEPQIREQHCSQHCYDGGGRKNKLRVSNKCKTNVG</sequence>
<evidence type="ECO:0000313" key="3">
    <source>
        <dbReference type="Proteomes" id="UP000269665"/>
    </source>
</evidence>
<dbReference type="EMBL" id="PSZG01000001">
    <property type="protein sequence ID" value="RKO76454.1"/>
    <property type="molecule type" value="Genomic_DNA"/>
</dbReference>
<dbReference type="InterPro" id="IPR029097">
    <property type="entry name" value="Ntox8"/>
</dbReference>
<evidence type="ECO:0000313" key="2">
    <source>
        <dbReference type="EMBL" id="RKO76454.1"/>
    </source>
</evidence>
<dbReference type="Proteomes" id="UP000269665">
    <property type="component" value="Unassembled WGS sequence"/>
</dbReference>
<reference evidence="2 3" key="1">
    <citation type="journal article" date="2018" name="BMC Genomics">
        <title>High genomic variability in the plant pathogenic bacterium Pectobacterium parmentieri deciphered from de novo assembled complete genomes.</title>
        <authorList>
            <person name="Zoledowska S."/>
            <person name="Motyka-Pomagruk A."/>
            <person name="Sledz W."/>
            <person name="Mengoni A."/>
            <person name="Lojkowska E."/>
        </authorList>
    </citation>
    <scope>NUCLEOTIDE SEQUENCE [LARGE SCALE GENOMIC DNA]</scope>
    <source>
        <strain evidence="2 3">IFB5626</strain>
    </source>
</reference>
<dbReference type="Pfam" id="PF15545">
    <property type="entry name" value="Ntox8"/>
    <property type="match status" value="1"/>
</dbReference>
<feature type="domain" description="Bacterial toxin 8" evidence="1">
    <location>
        <begin position="20"/>
        <end position="84"/>
    </location>
</feature>
<comment type="caution">
    <text evidence="2">The sequence shown here is derived from an EMBL/GenBank/DDBJ whole genome shotgun (WGS) entry which is preliminary data.</text>
</comment>
<evidence type="ECO:0000259" key="1">
    <source>
        <dbReference type="Pfam" id="PF15545"/>
    </source>
</evidence>
<dbReference type="OrthoDB" id="6043530at2"/>
<dbReference type="RefSeq" id="WP_082218625.1">
    <property type="nucleotide sequence ID" value="NZ_JAWQQF010000002.1"/>
</dbReference>
<proteinExistence type="predicted"/>
<protein>
    <recommendedName>
        <fullName evidence="1">Bacterial toxin 8 domain-containing protein</fullName>
    </recommendedName>
</protein>
<accession>A0A8B3FC27</accession>
<organism evidence="2 3">
    <name type="scientific">Pectobacterium parmentieri</name>
    <dbReference type="NCBI Taxonomy" id="1905730"/>
    <lineage>
        <taxon>Bacteria</taxon>
        <taxon>Pseudomonadati</taxon>
        <taxon>Pseudomonadota</taxon>
        <taxon>Gammaproteobacteria</taxon>
        <taxon>Enterobacterales</taxon>
        <taxon>Pectobacteriaceae</taxon>
        <taxon>Pectobacterium</taxon>
    </lineage>
</organism>